<dbReference type="VEuPathDB" id="VectorBase:ISCP_036481"/>
<dbReference type="PhylomeDB" id="B7PIG0"/>
<accession>B7PIG0</accession>
<dbReference type="PaxDb" id="6945-B7PIG0"/>
<name>B7PIG0_IXOSC</name>
<dbReference type="AlphaFoldDB" id="B7PIG0"/>
<protein>
    <submittedName>
        <fullName evidence="1">Uncharacterized protein</fullName>
    </submittedName>
</protein>
<dbReference type="EMBL" id="DS718864">
    <property type="protein sequence ID" value="EEC06382.1"/>
    <property type="molecule type" value="Genomic_DNA"/>
</dbReference>
<feature type="non-terminal residue" evidence="1">
    <location>
        <position position="72"/>
    </location>
</feature>
<dbReference type="OrthoDB" id="6429248at2759"/>
<gene>
    <name evidence="1" type="ORF">IscW_ISCW017910</name>
</gene>
<evidence type="ECO:0000313" key="1">
    <source>
        <dbReference type="EMBL" id="EEC06382.1"/>
    </source>
</evidence>
<feature type="non-terminal residue" evidence="1">
    <location>
        <position position="1"/>
    </location>
</feature>
<dbReference type="VEuPathDB" id="VectorBase:ISCW017910"/>
<sequence>KPSQIWDLEVNGLYAAKLREALPVSDFQWMTEEESACLNIHELPDDALTKYILDVSLRYPHDLHGTGFPLAR</sequence>
<organism>
    <name type="scientific">Ixodes scapularis</name>
    <name type="common">Black-legged tick</name>
    <name type="synonym">Deer tick</name>
    <dbReference type="NCBI Taxonomy" id="6945"/>
    <lineage>
        <taxon>Eukaryota</taxon>
        <taxon>Metazoa</taxon>
        <taxon>Ecdysozoa</taxon>
        <taxon>Arthropoda</taxon>
        <taxon>Chelicerata</taxon>
        <taxon>Arachnida</taxon>
        <taxon>Acari</taxon>
        <taxon>Parasitiformes</taxon>
        <taxon>Ixodida</taxon>
        <taxon>Ixodoidea</taxon>
        <taxon>Ixodidae</taxon>
        <taxon>Ixodinae</taxon>
        <taxon>Ixodes</taxon>
    </lineage>
</organism>
<dbReference type="HOGENOM" id="CLU_2747338_0_0_1"/>
<proteinExistence type="predicted"/>
<reference evidence="1" key="1">
    <citation type="submission" date="2008-03" db="EMBL/GenBank/DDBJ databases">
        <title>Annotation of Ixodes scapularis.</title>
        <authorList>
            <consortium name="Ixodes scapularis Genome Project Consortium"/>
            <person name="Caler E."/>
            <person name="Hannick L.I."/>
            <person name="Bidwell S."/>
            <person name="Joardar V."/>
            <person name="Thiagarajan M."/>
            <person name="Amedeo P."/>
            <person name="Galinsky K.J."/>
            <person name="Schobel S."/>
            <person name="Inman J."/>
            <person name="Hostetler J."/>
            <person name="Miller J."/>
            <person name="Hammond M."/>
            <person name="Megy K."/>
            <person name="Lawson D."/>
            <person name="Kodira C."/>
            <person name="Sutton G."/>
            <person name="Meyer J."/>
            <person name="Hill C.A."/>
            <person name="Birren B."/>
            <person name="Nene V."/>
            <person name="Collins F."/>
            <person name="Alarcon-Chaidez F."/>
            <person name="Wikel S."/>
            <person name="Strausberg R."/>
        </authorList>
    </citation>
    <scope>NUCLEOTIDE SEQUENCE [LARGE SCALE GENOMIC DNA]</scope>
    <source>
        <strain evidence="1">Wikel colony</strain>
    </source>
</reference>